<protein>
    <recommendedName>
        <fullName evidence="4">G domain-containing protein</fullName>
    </recommendedName>
</protein>
<dbReference type="AlphaFoldDB" id="A0A0N0NRE1"/>
<comment type="caution">
    <text evidence="2">The sequence shown here is derived from an EMBL/GenBank/DDBJ whole genome shotgun (WGS) entry which is preliminary data.</text>
</comment>
<name>A0A0N0NRE1_9EURO</name>
<evidence type="ECO:0000256" key="1">
    <source>
        <dbReference type="SAM" id="Coils"/>
    </source>
</evidence>
<sequence length="347" mass="40248">MSSNGSDNDEWPEYGDVVIALMGMSGAGKSQFIDQFKPRPRPLVSDSVNPGTQRVAMYKCRHRSMKPFWLIDTIGFNDQGMTDAQVLGEISNWMTRAYLRDISLTGIIYMHSIIQPRFERSSMHNLDLFERLVGVDALRTVLLVTTFWDHVPEQLDRSTADNIERQLRRNRKYWGGLVSAGAQMDRHYDTVRSALGIIRRVISLRADCEGAVWTRMQREMSGGGPLGQTRVGEKVAHLLDDKERAFDQEKYDIERERQRLLTTKDEDHLEKLKEREAKHKKERKSIRDDRKILQTSIADIEEECARLQIRVRGTDESSLHHRDAMLAETRELQARLKKLRSGKRRRL</sequence>
<accession>A0A0N0NRE1</accession>
<dbReference type="SUPFAM" id="SSF52540">
    <property type="entry name" value="P-loop containing nucleoside triphosphate hydrolases"/>
    <property type="match status" value="1"/>
</dbReference>
<evidence type="ECO:0008006" key="4">
    <source>
        <dbReference type="Google" id="ProtNLM"/>
    </source>
</evidence>
<keyword evidence="1" id="KW-0175">Coiled coil</keyword>
<gene>
    <name evidence="2" type="ORF">AB675_2325</name>
</gene>
<dbReference type="STRING" id="1664694.A0A0N0NRE1"/>
<dbReference type="InterPro" id="IPR027417">
    <property type="entry name" value="P-loop_NTPase"/>
</dbReference>
<dbReference type="RefSeq" id="XP_018004951.1">
    <property type="nucleotide sequence ID" value="XM_018142288.1"/>
</dbReference>
<feature type="coiled-coil region" evidence="1">
    <location>
        <begin position="269"/>
        <end position="317"/>
    </location>
</feature>
<dbReference type="Gene3D" id="3.40.50.300">
    <property type="entry name" value="P-loop containing nucleotide triphosphate hydrolases"/>
    <property type="match status" value="1"/>
</dbReference>
<reference evidence="2 3" key="1">
    <citation type="submission" date="2015-06" db="EMBL/GenBank/DDBJ databases">
        <title>Draft genome of the ant-associated black yeast Phialophora attae CBS 131958.</title>
        <authorList>
            <person name="Moreno L.F."/>
            <person name="Stielow B.J."/>
            <person name="de Hoog S."/>
            <person name="Vicente V.A."/>
            <person name="Weiss V.A."/>
            <person name="de Vries M."/>
            <person name="Cruz L.M."/>
            <person name="Souza E.M."/>
        </authorList>
    </citation>
    <scope>NUCLEOTIDE SEQUENCE [LARGE SCALE GENOMIC DNA]</scope>
    <source>
        <strain evidence="2 3">CBS 131958</strain>
    </source>
</reference>
<evidence type="ECO:0000313" key="3">
    <source>
        <dbReference type="Proteomes" id="UP000038010"/>
    </source>
</evidence>
<dbReference type="GeneID" id="28734168"/>
<proteinExistence type="predicted"/>
<organism evidence="2 3">
    <name type="scientific">Cyphellophora attinorum</name>
    <dbReference type="NCBI Taxonomy" id="1664694"/>
    <lineage>
        <taxon>Eukaryota</taxon>
        <taxon>Fungi</taxon>
        <taxon>Dikarya</taxon>
        <taxon>Ascomycota</taxon>
        <taxon>Pezizomycotina</taxon>
        <taxon>Eurotiomycetes</taxon>
        <taxon>Chaetothyriomycetidae</taxon>
        <taxon>Chaetothyriales</taxon>
        <taxon>Cyphellophoraceae</taxon>
        <taxon>Cyphellophora</taxon>
    </lineage>
</organism>
<dbReference type="OrthoDB" id="8954335at2759"/>
<keyword evidence="3" id="KW-1185">Reference proteome</keyword>
<dbReference type="EMBL" id="LFJN01000002">
    <property type="protein sequence ID" value="KPI44988.1"/>
    <property type="molecule type" value="Genomic_DNA"/>
</dbReference>
<dbReference type="VEuPathDB" id="FungiDB:AB675_2325"/>
<dbReference type="Proteomes" id="UP000038010">
    <property type="component" value="Unassembled WGS sequence"/>
</dbReference>
<evidence type="ECO:0000313" key="2">
    <source>
        <dbReference type="EMBL" id="KPI44988.1"/>
    </source>
</evidence>